<accession>A0A939JDG4</accession>
<dbReference type="RefSeq" id="WP_206985300.1">
    <property type="nucleotide sequence ID" value="NZ_JAFLQZ010000010.1"/>
</dbReference>
<dbReference type="AlphaFoldDB" id="A0A939JDG4"/>
<gene>
    <name evidence="1" type="ORF">J0X19_15560</name>
</gene>
<reference evidence="1" key="1">
    <citation type="submission" date="2021-03" db="EMBL/GenBank/DDBJ databases">
        <authorList>
            <person name="Kim M.K."/>
        </authorList>
    </citation>
    <scope>NUCLEOTIDE SEQUENCE</scope>
    <source>
        <strain evidence="1">BT186</strain>
    </source>
</reference>
<proteinExistence type="predicted"/>
<protein>
    <recommendedName>
        <fullName evidence="3">Transposase IS4-like domain-containing protein</fullName>
    </recommendedName>
</protein>
<dbReference type="Proteomes" id="UP000664144">
    <property type="component" value="Unassembled WGS sequence"/>
</dbReference>
<evidence type="ECO:0000313" key="1">
    <source>
        <dbReference type="EMBL" id="MBO0359380.1"/>
    </source>
</evidence>
<organism evidence="1 2">
    <name type="scientific">Hymenobacter telluris</name>
    <dbReference type="NCBI Taxonomy" id="2816474"/>
    <lineage>
        <taxon>Bacteria</taxon>
        <taxon>Pseudomonadati</taxon>
        <taxon>Bacteroidota</taxon>
        <taxon>Cytophagia</taxon>
        <taxon>Cytophagales</taxon>
        <taxon>Hymenobacteraceae</taxon>
        <taxon>Hymenobacter</taxon>
    </lineage>
</organism>
<keyword evidence="2" id="KW-1185">Reference proteome</keyword>
<sequence>MLGCLAVAEAMQEENKFSRQVLSGMGATEDLAAVGPVLSAEAASLAAAREPGPGTWWPTEAGYNSDLLGAVLAARGVCAVIPPRRKRRQPRPYYAARHAQRRPVERLFRRLKQFAAWPRATTSWRPIF</sequence>
<evidence type="ECO:0000313" key="2">
    <source>
        <dbReference type="Proteomes" id="UP000664144"/>
    </source>
</evidence>
<name>A0A939JDG4_9BACT</name>
<comment type="caution">
    <text evidence="1">The sequence shown here is derived from an EMBL/GenBank/DDBJ whole genome shotgun (WGS) entry which is preliminary data.</text>
</comment>
<dbReference type="EMBL" id="JAFLQZ010000010">
    <property type="protein sequence ID" value="MBO0359380.1"/>
    <property type="molecule type" value="Genomic_DNA"/>
</dbReference>
<evidence type="ECO:0008006" key="3">
    <source>
        <dbReference type="Google" id="ProtNLM"/>
    </source>
</evidence>